<evidence type="ECO:0000256" key="6">
    <source>
        <dbReference type="ARBA" id="ARBA00023242"/>
    </source>
</evidence>
<dbReference type="PANTHER" id="PTHR13421">
    <property type="entry name" value="SNRNA-ACTIVATING PROTEIN COMPLEX SUBUNIT 3"/>
    <property type="match status" value="1"/>
</dbReference>
<dbReference type="EMBL" id="SSOP01000147">
    <property type="protein sequence ID" value="KAB5590752.1"/>
    <property type="molecule type" value="Genomic_DNA"/>
</dbReference>
<feature type="compositionally biased region" description="Pro residues" evidence="7">
    <location>
        <begin position="1269"/>
        <end position="1289"/>
    </location>
</feature>
<comment type="subcellular location">
    <subcellularLocation>
        <location evidence="1">Nucleus</location>
    </subcellularLocation>
</comment>
<feature type="region of interest" description="Disordered" evidence="7">
    <location>
        <begin position="211"/>
        <end position="231"/>
    </location>
</feature>
<dbReference type="PANTHER" id="PTHR13421:SF16">
    <property type="entry name" value="SNRNA-ACTIVATING PROTEIN COMPLEX SUBUNIT 3"/>
    <property type="match status" value="1"/>
</dbReference>
<comment type="caution">
    <text evidence="10">The sequence shown here is derived from an EMBL/GenBank/DDBJ whole genome shotgun (WGS) entry which is preliminary data.</text>
</comment>
<sequence length="1502" mass="159662">MRGLAVLFTIFAVLFAVVDARADRVARLKRQLAARQAPFNGPTTVTTTRTAETFAGTVIETCTITLTPVNVNGQNLVREERKCTTELVRSSSTILATTALATASSTVAQSATTTSTVVVTVTAGVGSSSTLGTVARTVSTVVVTVTATEAPRSTSVTTSAPLITSTSSSAVTSAATPSVTTSSSSSSSSVVSTSAVSTSAAASTSVATSTSAAVTSTSAKPSGTQDAGPAKEIGTQIKSGTSLPTPSASVPTAAPVQAATSTALSFSITPTAAQAEASASATPFTLPGKKLEVLPIGLGVFAGISVIALVVVGLVTYERTKYRKAFRQRRLAEQGAGMGYDGMALEPSLIASDHLRQDVMNHDHAYVSLDQPLLSGVNIDMDTRDGTGQDQTGMSNALATQDNDILVTQHSGSMIAGQIQGSSGVASTSGTGTNDSDVHMTFAHDQLGAAPVPAVGDMDVFSLPEESAIYPYPYPAMSMGAAFPMNPRLLSPMPDPSPLHSRRMQWMPDFTFGPASELIDIKEFLKAVEDALDPQITTGDVARSDRPQGQKTRVRPEDVAGWDELQALEVQDRSRLEEECSVLDLVSSLTDITSDPARLNLVKDIHNKSTLAALGHTVESIKLPPEKRDRKRKTDGKVGGLGDRNGNGRGEGNKPAQANGSKSAQERVGCEVRRQGSEATGGQQESMFEAGPTVDLTNRTEGSSRKGKSQAGAGETNSDPVILELGRTLGGLKLQSWQLDDTAKHYIRKPRSSDVNVLTEVRPSVIPFTLSEDSRTRSQPPTPNNASLQGVAVHELSHALIELSILTPAPHPPHTPRHTLSLALLNTQTLEDISEALVCFNRWVPRSISDSAVPSGACIVVEGTVYGDGEGDVDGKDYADKVTEYLAALKAQATAPTGLGKKERDAIMILDEQLKIGLPMLGTRLDSVRWKLHKPYWFMHDGGCVHWIVVSSISLLHPHDPPLPTPEKASNWPYTTSLSPLPHRALCRICARVPAVSAVSGDVRLGESPSLVCDGCWGLLGPSKAGRDYLEGAARSFGVSSDFFPFGDNATPTPYRFGESTGSRLSLFSDTTNTVAPEKRLIGCCVLYQSPSSSSSHHPSLPPWHGPSWSHTPLDNHHIACPPEHLIVLYMEDLREEGHGAQPTIAEIPIPIRIDSTSHAWCVNGNDLAVRLQQTPSRIDGNAKLCTMRGRYKQYFARIADSMVERCGISVELKLDQDKSLQITIEPYAVSSSRPASLPPADHLLELGKRGTETRPSQGSPGAKKQITSPPPSLPPPPAQSTTPPPTPGPSRIGDIHGSRMMGPSGSSTPTLSSASPQIMAETPQINVVANPKATRPKESKPEVNAAIVSWLRHRFSTEDSQNYDSFLRSKGKSLPIEELLRGYRYVEGLINQYNDTRTPSNLEGAPDRKISKANIFAALGRQTSWGSDTETTLSLVRLYGPGGARENARIVAIMTGKYGGAKEGSVGFLHTLKEVDKEFASKYGGGLDQRLRRPSDASSSR</sequence>
<feature type="compositionally biased region" description="Polar residues" evidence="7">
    <location>
        <begin position="677"/>
        <end position="686"/>
    </location>
</feature>
<dbReference type="GO" id="GO:0042795">
    <property type="term" value="P:snRNA transcription by RNA polymerase II"/>
    <property type="evidence" value="ECO:0007669"/>
    <property type="project" value="TreeGrafter"/>
</dbReference>
<dbReference type="GO" id="GO:0042796">
    <property type="term" value="P:snRNA transcription by RNA polymerase III"/>
    <property type="evidence" value="ECO:0007669"/>
    <property type="project" value="TreeGrafter"/>
</dbReference>
<feature type="compositionally biased region" description="Basic and acidic residues" evidence="7">
    <location>
        <begin position="664"/>
        <end position="676"/>
    </location>
</feature>
<feature type="signal peptide" evidence="9">
    <location>
        <begin position="1"/>
        <end position="22"/>
    </location>
</feature>
<keyword evidence="4" id="KW-0238">DNA-binding</keyword>
<evidence type="ECO:0000256" key="5">
    <source>
        <dbReference type="ARBA" id="ARBA00023163"/>
    </source>
</evidence>
<feature type="compositionally biased region" description="Basic and acidic residues" evidence="7">
    <location>
        <begin position="542"/>
        <end position="557"/>
    </location>
</feature>
<name>A0A5N5QG66_9AGAM</name>
<evidence type="ECO:0000256" key="2">
    <source>
        <dbReference type="ARBA" id="ARBA00010410"/>
    </source>
</evidence>
<dbReference type="InterPro" id="IPR022042">
    <property type="entry name" value="snRNA-activating_su3"/>
</dbReference>
<feature type="compositionally biased region" description="Gly residues" evidence="7">
    <location>
        <begin position="637"/>
        <end position="650"/>
    </location>
</feature>
<accession>A0A5N5QG66</accession>
<keyword evidence="9" id="KW-0732">Signal</keyword>
<keyword evidence="8" id="KW-1133">Transmembrane helix</keyword>
<dbReference type="Pfam" id="PF12251">
    <property type="entry name" value="SNAPC3"/>
    <property type="match status" value="1"/>
</dbReference>
<keyword evidence="8" id="KW-0812">Transmembrane</keyword>
<feature type="chain" id="PRO_5024297782" evidence="9">
    <location>
        <begin position="23"/>
        <end position="1502"/>
    </location>
</feature>
<keyword evidence="8" id="KW-0472">Membrane</keyword>
<evidence type="ECO:0000256" key="8">
    <source>
        <dbReference type="SAM" id="Phobius"/>
    </source>
</evidence>
<evidence type="ECO:0000256" key="3">
    <source>
        <dbReference type="ARBA" id="ARBA00023015"/>
    </source>
</evidence>
<feature type="region of interest" description="Disordered" evidence="7">
    <location>
        <begin position="538"/>
        <end position="557"/>
    </location>
</feature>
<evidence type="ECO:0000256" key="9">
    <source>
        <dbReference type="SAM" id="SignalP"/>
    </source>
</evidence>
<dbReference type="GO" id="GO:0000978">
    <property type="term" value="F:RNA polymerase II cis-regulatory region sequence-specific DNA binding"/>
    <property type="evidence" value="ECO:0007669"/>
    <property type="project" value="TreeGrafter"/>
</dbReference>
<feature type="region of interest" description="Disordered" evidence="7">
    <location>
        <begin position="1251"/>
        <end position="1316"/>
    </location>
</feature>
<keyword evidence="11" id="KW-1185">Reference proteome</keyword>
<organism evidence="10 11">
    <name type="scientific">Ceratobasidium theobromae</name>
    <dbReference type="NCBI Taxonomy" id="1582974"/>
    <lineage>
        <taxon>Eukaryota</taxon>
        <taxon>Fungi</taxon>
        <taxon>Dikarya</taxon>
        <taxon>Basidiomycota</taxon>
        <taxon>Agaricomycotina</taxon>
        <taxon>Agaricomycetes</taxon>
        <taxon>Cantharellales</taxon>
        <taxon>Ceratobasidiaceae</taxon>
        <taxon>Ceratobasidium</taxon>
    </lineage>
</organism>
<dbReference type="GO" id="GO:0005634">
    <property type="term" value="C:nucleus"/>
    <property type="evidence" value="ECO:0007669"/>
    <property type="project" value="UniProtKB-SubCell"/>
</dbReference>
<evidence type="ECO:0000256" key="4">
    <source>
        <dbReference type="ARBA" id="ARBA00023125"/>
    </source>
</evidence>
<evidence type="ECO:0000256" key="1">
    <source>
        <dbReference type="ARBA" id="ARBA00004123"/>
    </source>
</evidence>
<evidence type="ECO:0000256" key="7">
    <source>
        <dbReference type="SAM" id="MobiDB-lite"/>
    </source>
</evidence>
<evidence type="ECO:0000313" key="11">
    <source>
        <dbReference type="Proteomes" id="UP000383932"/>
    </source>
</evidence>
<feature type="transmembrane region" description="Helical" evidence="8">
    <location>
        <begin position="293"/>
        <end position="317"/>
    </location>
</feature>
<reference evidence="10 11" key="1">
    <citation type="journal article" date="2019" name="Fungal Biol. Biotechnol.">
        <title>Draft genome sequence of fastidious pathogen Ceratobasidium theobromae, which causes vascular-streak dieback in Theobroma cacao.</title>
        <authorList>
            <person name="Ali S.S."/>
            <person name="Asman A."/>
            <person name="Shao J."/>
            <person name="Firmansyah A.P."/>
            <person name="Susilo A.W."/>
            <person name="Rosmana A."/>
            <person name="McMahon P."/>
            <person name="Junaid M."/>
            <person name="Guest D."/>
            <person name="Kheng T.Y."/>
            <person name="Meinhardt L.W."/>
            <person name="Bailey B.A."/>
        </authorList>
    </citation>
    <scope>NUCLEOTIDE SEQUENCE [LARGE SCALE GENOMIC DNA]</scope>
    <source>
        <strain evidence="10 11">CT2</strain>
    </source>
</reference>
<evidence type="ECO:0000313" key="10">
    <source>
        <dbReference type="EMBL" id="KAB5590752.1"/>
    </source>
</evidence>
<comment type="similarity">
    <text evidence="2">Belongs to the SNAPC3/SRD2 family.</text>
</comment>
<dbReference type="GO" id="GO:0001046">
    <property type="term" value="F:core promoter sequence-specific DNA binding"/>
    <property type="evidence" value="ECO:0007669"/>
    <property type="project" value="TreeGrafter"/>
</dbReference>
<keyword evidence="6" id="KW-0539">Nucleus</keyword>
<proteinExistence type="inferred from homology"/>
<dbReference type="GO" id="GO:0001006">
    <property type="term" value="F:RNA polymerase III type 3 promoter sequence-specific DNA binding"/>
    <property type="evidence" value="ECO:0007669"/>
    <property type="project" value="TreeGrafter"/>
</dbReference>
<feature type="region of interest" description="Disordered" evidence="7">
    <location>
        <begin position="621"/>
        <end position="718"/>
    </location>
</feature>
<gene>
    <name evidence="10" type="ORF">CTheo_5810</name>
</gene>
<feature type="compositionally biased region" description="Low complexity" evidence="7">
    <location>
        <begin position="1303"/>
        <end position="1316"/>
    </location>
</feature>
<dbReference type="GO" id="GO:0019185">
    <property type="term" value="C:snRNA-activating protein complex"/>
    <property type="evidence" value="ECO:0007669"/>
    <property type="project" value="TreeGrafter"/>
</dbReference>
<feature type="region of interest" description="Disordered" evidence="7">
    <location>
        <begin position="166"/>
        <end position="190"/>
    </location>
</feature>
<keyword evidence="3" id="KW-0805">Transcription regulation</keyword>
<dbReference type="Proteomes" id="UP000383932">
    <property type="component" value="Unassembled WGS sequence"/>
</dbReference>
<dbReference type="GO" id="GO:0003681">
    <property type="term" value="F:bent DNA binding"/>
    <property type="evidence" value="ECO:0007669"/>
    <property type="project" value="TreeGrafter"/>
</dbReference>
<protein>
    <submittedName>
        <fullName evidence="10">snRNA-activating protein of 50 kDa MW carboxy-terminal protein</fullName>
    </submittedName>
</protein>
<keyword evidence="5" id="KW-0804">Transcription</keyword>
<dbReference type="OrthoDB" id="3437960at2759"/>